<comment type="subcellular location">
    <subcellularLocation>
        <location evidence="1">Membrane</location>
        <topology evidence="1">Multi-pass membrane protein</topology>
    </subcellularLocation>
</comment>
<dbReference type="InterPro" id="IPR000791">
    <property type="entry name" value="Gpr1/Fun34/SatP-like"/>
</dbReference>
<keyword evidence="5 6" id="KW-0472">Membrane</keyword>
<dbReference type="Pfam" id="PF01184">
    <property type="entry name" value="Gpr1_Fun34_YaaH"/>
    <property type="match status" value="1"/>
</dbReference>
<keyword evidence="8" id="KW-1185">Reference proteome</keyword>
<feature type="transmembrane region" description="Helical" evidence="6">
    <location>
        <begin position="120"/>
        <end position="139"/>
    </location>
</feature>
<dbReference type="NCBIfam" id="NF038013">
    <property type="entry name" value="AceTr_1"/>
    <property type="match status" value="1"/>
</dbReference>
<gene>
    <name evidence="7" type="ORF">C1645_810077</name>
</gene>
<dbReference type="GO" id="GO:0015123">
    <property type="term" value="F:acetate transmembrane transporter activity"/>
    <property type="evidence" value="ECO:0007669"/>
    <property type="project" value="TreeGrafter"/>
</dbReference>
<evidence type="ECO:0000313" key="8">
    <source>
        <dbReference type="Proteomes" id="UP000265703"/>
    </source>
</evidence>
<comment type="caution">
    <text evidence="7">The sequence shown here is derived from an EMBL/GenBank/DDBJ whole genome shotgun (WGS) entry which is preliminary data.</text>
</comment>
<dbReference type="STRING" id="658196.A0A397S4Q9"/>
<dbReference type="InterPro" id="IPR051633">
    <property type="entry name" value="AceTr"/>
</dbReference>
<dbReference type="Proteomes" id="UP000265703">
    <property type="component" value="Unassembled WGS sequence"/>
</dbReference>
<evidence type="ECO:0000256" key="5">
    <source>
        <dbReference type="ARBA" id="ARBA00023136"/>
    </source>
</evidence>
<dbReference type="OrthoDB" id="3648309at2759"/>
<organism evidence="7 8">
    <name type="scientific">Glomus cerebriforme</name>
    <dbReference type="NCBI Taxonomy" id="658196"/>
    <lineage>
        <taxon>Eukaryota</taxon>
        <taxon>Fungi</taxon>
        <taxon>Fungi incertae sedis</taxon>
        <taxon>Mucoromycota</taxon>
        <taxon>Glomeromycotina</taxon>
        <taxon>Glomeromycetes</taxon>
        <taxon>Glomerales</taxon>
        <taxon>Glomeraceae</taxon>
        <taxon>Glomus</taxon>
    </lineage>
</organism>
<evidence type="ECO:0000256" key="6">
    <source>
        <dbReference type="SAM" id="Phobius"/>
    </source>
</evidence>
<evidence type="ECO:0000256" key="4">
    <source>
        <dbReference type="ARBA" id="ARBA00022989"/>
    </source>
</evidence>
<name>A0A397S4Q9_9GLOM</name>
<feature type="transmembrane region" description="Helical" evidence="6">
    <location>
        <begin position="173"/>
        <end position="194"/>
    </location>
</feature>
<dbReference type="PANTHER" id="PTHR31123">
    <property type="entry name" value="ACCUMULATION OF DYADS PROTEIN 2-RELATED"/>
    <property type="match status" value="1"/>
</dbReference>
<dbReference type="EMBL" id="QKYT01000806">
    <property type="protein sequence ID" value="RIA81380.1"/>
    <property type="molecule type" value="Genomic_DNA"/>
</dbReference>
<comment type="similarity">
    <text evidence="2">Belongs to the acetate uptake transporter (AceTr) (TC 2.A.96) family.</text>
</comment>
<evidence type="ECO:0000256" key="2">
    <source>
        <dbReference type="ARBA" id="ARBA00005587"/>
    </source>
</evidence>
<accession>A0A397S4Q9</accession>
<evidence type="ECO:0000256" key="3">
    <source>
        <dbReference type="ARBA" id="ARBA00022692"/>
    </source>
</evidence>
<dbReference type="GO" id="GO:0005886">
    <property type="term" value="C:plasma membrane"/>
    <property type="evidence" value="ECO:0007669"/>
    <property type="project" value="TreeGrafter"/>
</dbReference>
<keyword evidence="3 6" id="KW-0812">Transmembrane</keyword>
<feature type="transmembrane region" description="Helical" evidence="6">
    <location>
        <begin position="53"/>
        <end position="72"/>
    </location>
</feature>
<protein>
    <recommendedName>
        <fullName evidence="9">GPR1/FUN34/yaaH family-domain-containing protein</fullName>
    </recommendedName>
</protein>
<feature type="transmembrane region" description="Helical" evidence="6">
    <location>
        <begin position="144"/>
        <end position="167"/>
    </location>
</feature>
<feature type="transmembrane region" description="Helical" evidence="6">
    <location>
        <begin position="79"/>
        <end position="100"/>
    </location>
</feature>
<evidence type="ECO:0000256" key="1">
    <source>
        <dbReference type="ARBA" id="ARBA00004141"/>
    </source>
</evidence>
<evidence type="ECO:0000313" key="7">
    <source>
        <dbReference type="EMBL" id="RIA81380.1"/>
    </source>
</evidence>
<proteinExistence type="inferred from homology"/>
<evidence type="ECO:0008006" key="9">
    <source>
        <dbReference type="Google" id="ProtNLM"/>
    </source>
</evidence>
<sequence length="217" mass="23478">MPGSTTTLDEAITITSNKKQANAAPLGLCSFAMTTFVYSMYLIGIGGVTNTNVGLGLALFYGGSIQLLAGIFEMLRGDIFHGTIFSSYGGYWISFGFIHFEATGVVSSYKDNPVMLNNALGIFLIGWTIFTIVMLLCVLKSNLVLITIISLLIVINVCLTISTFTGIRSFEVAAGVLGVISAFLAWYLALASILNQVPCYFTLNTWPRVRTPIIEKV</sequence>
<dbReference type="AlphaFoldDB" id="A0A397S4Q9"/>
<reference evidence="7 8" key="1">
    <citation type="submission" date="2018-06" db="EMBL/GenBank/DDBJ databases">
        <title>Comparative genomics reveals the genomic features of Rhizophagus irregularis, R. cerebriforme, R. diaphanum and Gigaspora rosea, and their symbiotic lifestyle signature.</title>
        <authorList>
            <person name="Morin E."/>
            <person name="San Clemente H."/>
            <person name="Chen E.C.H."/>
            <person name="De La Providencia I."/>
            <person name="Hainaut M."/>
            <person name="Kuo A."/>
            <person name="Kohler A."/>
            <person name="Murat C."/>
            <person name="Tang N."/>
            <person name="Roy S."/>
            <person name="Loubradou J."/>
            <person name="Henrissat B."/>
            <person name="Grigoriev I.V."/>
            <person name="Corradi N."/>
            <person name="Roux C."/>
            <person name="Martin F.M."/>
        </authorList>
    </citation>
    <scope>NUCLEOTIDE SEQUENCE [LARGE SCALE GENOMIC DNA]</scope>
    <source>
        <strain evidence="7 8">DAOM 227022</strain>
    </source>
</reference>
<keyword evidence="4 6" id="KW-1133">Transmembrane helix</keyword>
<feature type="transmembrane region" description="Helical" evidence="6">
    <location>
        <begin position="26"/>
        <end position="47"/>
    </location>
</feature>
<dbReference type="PANTHER" id="PTHR31123:SF3">
    <property type="entry name" value="AMMONIA TRANSPORT OUTWARD PROTEIN 3"/>
    <property type="match status" value="1"/>
</dbReference>